<feature type="compositionally biased region" description="Pro residues" evidence="2">
    <location>
        <begin position="94"/>
        <end position="104"/>
    </location>
</feature>
<feature type="compositionally biased region" description="Polar residues" evidence="2">
    <location>
        <begin position="203"/>
        <end position="213"/>
    </location>
</feature>
<dbReference type="Gene3D" id="3.30.70.330">
    <property type="match status" value="1"/>
</dbReference>
<dbReference type="InterPro" id="IPR035979">
    <property type="entry name" value="RBD_domain_sf"/>
</dbReference>
<organism evidence="4 5">
    <name type="scientific">Exophiala bonariae</name>
    <dbReference type="NCBI Taxonomy" id="1690606"/>
    <lineage>
        <taxon>Eukaryota</taxon>
        <taxon>Fungi</taxon>
        <taxon>Dikarya</taxon>
        <taxon>Ascomycota</taxon>
        <taxon>Pezizomycotina</taxon>
        <taxon>Eurotiomycetes</taxon>
        <taxon>Chaetothyriomycetidae</taxon>
        <taxon>Chaetothyriales</taxon>
        <taxon>Herpotrichiellaceae</taxon>
        <taxon>Exophiala</taxon>
    </lineage>
</organism>
<feature type="region of interest" description="Disordered" evidence="2">
    <location>
        <begin position="657"/>
        <end position="711"/>
    </location>
</feature>
<gene>
    <name evidence="4" type="ORF">LTR84_004272</name>
</gene>
<keyword evidence="5" id="KW-1185">Reference proteome</keyword>
<feature type="region of interest" description="Disordered" evidence="2">
    <location>
        <begin position="1"/>
        <end position="33"/>
    </location>
</feature>
<feature type="compositionally biased region" description="Polar residues" evidence="2">
    <location>
        <begin position="438"/>
        <end position="449"/>
    </location>
</feature>
<feature type="compositionally biased region" description="Polar residues" evidence="2">
    <location>
        <begin position="110"/>
        <end position="130"/>
    </location>
</feature>
<feature type="region of interest" description="Disordered" evidence="2">
    <location>
        <begin position="46"/>
        <end position="256"/>
    </location>
</feature>
<feature type="compositionally biased region" description="Low complexity" evidence="2">
    <location>
        <begin position="682"/>
        <end position="693"/>
    </location>
</feature>
<dbReference type="Pfam" id="PF00076">
    <property type="entry name" value="RRM_1"/>
    <property type="match status" value="1"/>
</dbReference>
<dbReference type="Proteomes" id="UP001358417">
    <property type="component" value="Unassembled WGS sequence"/>
</dbReference>
<dbReference type="EMBL" id="JAVRRD010000019">
    <property type="protein sequence ID" value="KAK5049343.1"/>
    <property type="molecule type" value="Genomic_DNA"/>
</dbReference>
<feature type="compositionally biased region" description="Polar residues" evidence="2">
    <location>
        <begin position="165"/>
        <end position="193"/>
    </location>
</feature>
<feature type="region of interest" description="Disordered" evidence="2">
    <location>
        <begin position="430"/>
        <end position="548"/>
    </location>
</feature>
<name>A0AAV9N5F4_9EURO</name>
<evidence type="ECO:0000259" key="3">
    <source>
        <dbReference type="PROSITE" id="PS50102"/>
    </source>
</evidence>
<evidence type="ECO:0000313" key="5">
    <source>
        <dbReference type="Proteomes" id="UP001358417"/>
    </source>
</evidence>
<comment type="caution">
    <text evidence="4">The sequence shown here is derived from an EMBL/GenBank/DDBJ whole genome shotgun (WGS) entry which is preliminary data.</text>
</comment>
<feature type="compositionally biased region" description="Polar residues" evidence="2">
    <location>
        <begin position="305"/>
        <end position="316"/>
    </location>
</feature>
<dbReference type="InterPro" id="IPR012677">
    <property type="entry name" value="Nucleotide-bd_a/b_plait_sf"/>
</dbReference>
<dbReference type="AlphaFoldDB" id="A0AAV9N5F4"/>
<reference evidence="4 5" key="1">
    <citation type="submission" date="2023-08" db="EMBL/GenBank/DDBJ databases">
        <title>Black Yeasts Isolated from many extreme environments.</title>
        <authorList>
            <person name="Coleine C."/>
            <person name="Stajich J.E."/>
            <person name="Selbmann L."/>
        </authorList>
    </citation>
    <scope>NUCLEOTIDE SEQUENCE [LARGE SCALE GENOMIC DNA]</scope>
    <source>
        <strain evidence="4 5">CCFEE 5792</strain>
    </source>
</reference>
<feature type="compositionally biased region" description="Polar residues" evidence="2">
    <location>
        <begin position="46"/>
        <end position="62"/>
    </location>
</feature>
<evidence type="ECO:0000313" key="4">
    <source>
        <dbReference type="EMBL" id="KAK5049343.1"/>
    </source>
</evidence>
<dbReference type="GO" id="GO:0003723">
    <property type="term" value="F:RNA binding"/>
    <property type="evidence" value="ECO:0007669"/>
    <property type="project" value="UniProtKB-UniRule"/>
</dbReference>
<dbReference type="SMART" id="SM00360">
    <property type="entry name" value="RRM"/>
    <property type="match status" value="1"/>
</dbReference>
<dbReference type="SUPFAM" id="SSF54928">
    <property type="entry name" value="RNA-binding domain, RBD"/>
    <property type="match status" value="1"/>
</dbReference>
<dbReference type="PROSITE" id="PS50102">
    <property type="entry name" value="RRM"/>
    <property type="match status" value="1"/>
</dbReference>
<feature type="compositionally biased region" description="Polar residues" evidence="2">
    <location>
        <begin position="222"/>
        <end position="235"/>
    </location>
</feature>
<feature type="compositionally biased region" description="Basic and acidic residues" evidence="2">
    <location>
        <begin position="657"/>
        <end position="668"/>
    </location>
</feature>
<dbReference type="PANTHER" id="PTHR23295">
    <property type="entry name" value="NUCLEAR RECEPTOR COACTIVATOR 5-RELATED"/>
    <property type="match status" value="1"/>
</dbReference>
<feature type="compositionally biased region" description="Low complexity" evidence="2">
    <location>
        <begin position="701"/>
        <end position="711"/>
    </location>
</feature>
<feature type="domain" description="RRM" evidence="3">
    <location>
        <begin position="367"/>
        <end position="438"/>
    </location>
</feature>
<dbReference type="InterPro" id="IPR052600">
    <property type="entry name" value="Nuc_rcpt_coact/corep"/>
</dbReference>
<feature type="compositionally biased region" description="Gly residues" evidence="2">
    <location>
        <begin position="798"/>
        <end position="809"/>
    </location>
</feature>
<feature type="region of interest" description="Disordered" evidence="2">
    <location>
        <begin position="782"/>
        <end position="828"/>
    </location>
</feature>
<feature type="compositionally biased region" description="Low complexity" evidence="2">
    <location>
        <begin position="785"/>
        <end position="797"/>
    </location>
</feature>
<proteinExistence type="predicted"/>
<dbReference type="GeneID" id="89972450"/>
<evidence type="ECO:0000256" key="2">
    <source>
        <dbReference type="SAM" id="MobiDB-lite"/>
    </source>
</evidence>
<sequence>MTETSPPIEAQRFGRSQTPESPRPVHLPEPSNIPVLLNQMDPVFNDTETYNIPHDQTFSPYSESARAVNDSNSDEQDAVQNFLRGAEQENARFDPPPTTAPAPAPVQDDSILSNLANATAYSGNETTSQAHDLVGPTQDLSKPGFEPSEPSSEPGLALPSVADAPSSSNHDILQSITESISDPDSNANPNPSSGPAGIDYQSLLDTISQSASTAPAADPVSAPTTASAQDPTTHNLPIVPGLPPKPPAQENGPENTFLTYAQPINDTTQVVQALYQPPEMPQMPTYDAQQAPAPSYGGQAPGLSFPQSSPTLSNPGTGPFQPQEPVRSADLPERKMSPVTQAKYDQFLEDERRYVTEGIWDKFPLGSRLFVGNLPSEKVTKRDLFFTFHKHGRLAQISIKQAYGFVQFLEASSCASALASEQGVEIRGRKVHLEVSKPQKNTRNANNQGNKRRRSRSPDRGPRQNDRYGRHSMDNFRDDRVNRREDYRSGRSPSPNRYRSADDYRPPAQSPRMFRPEGRPRSPYGASYPPPLPVPYDEEASLPLPRRDSRDVPDVQLLVLDPSVAQSFIQWIEQGFRAKGLRASTIWLSPRLPLNGVVKRQIIEGVSAIVKLTQATQYVSKIPLQVFDRSSGASNVNFNEYVDLDVPIAADIVSHARQQERRMGRQREMVSPSYGPGMGPNQYSHQQSPQFPQQLPPNFPPQQQNSYQHYNQQSAYDSRMLPHSPATLTPDSAGAPNLQQLLANLRQQPDGQKNMSPNDRPAPDLAGLLSNAVRHQIQGGQYVHPSPQQQHQHQQQGQYGGGPGYGGGPQQSPQNVQNIMDTLARYNR</sequence>
<protein>
    <recommendedName>
        <fullName evidence="3">RRM domain-containing protein</fullName>
    </recommendedName>
</protein>
<dbReference type="InterPro" id="IPR000504">
    <property type="entry name" value="RRM_dom"/>
</dbReference>
<feature type="region of interest" description="Disordered" evidence="2">
    <location>
        <begin position="279"/>
        <end position="335"/>
    </location>
</feature>
<dbReference type="PANTHER" id="PTHR23295:SF6">
    <property type="entry name" value="NEOSIN, ISOFORM A"/>
    <property type="match status" value="1"/>
</dbReference>
<accession>A0AAV9N5F4</accession>
<feature type="compositionally biased region" description="Basic and acidic residues" evidence="2">
    <location>
        <begin position="456"/>
        <end position="489"/>
    </location>
</feature>
<evidence type="ECO:0000256" key="1">
    <source>
        <dbReference type="PROSITE-ProRule" id="PRU00176"/>
    </source>
</evidence>
<dbReference type="RefSeq" id="XP_064704388.1">
    <property type="nucleotide sequence ID" value="XM_064847849.1"/>
</dbReference>
<keyword evidence="1" id="KW-0694">RNA-binding</keyword>